<name>A0A6M4G847_SPHYA</name>
<reference evidence="2 3" key="1">
    <citation type="submission" date="2020-04" db="EMBL/GenBank/DDBJ databases">
        <title>The Whole Genome Analysis of High salt-tolerant Sphingobium yanoikuyae YC-XJ2 with Aryl organophosphorus flame retardants (aryl-OPFRs)-degrading capacity and characteristics of Related phosphotriesterase.</title>
        <authorList>
            <person name="Li X."/>
        </authorList>
    </citation>
    <scope>NUCLEOTIDE SEQUENCE [LARGE SCALE GENOMIC DNA]</scope>
    <source>
        <strain evidence="2 3">YC-XJ2</strain>
    </source>
</reference>
<proteinExistence type="predicted"/>
<sequence>MTLIDRVAATQKTIDDFLHVDFQWGTADCGQLAGRHVEALGLTSRLAEAPNYKTERGARRALSALSVSSMEELVDGHGFERIAPASALVGDIVGFPGGTDEKPWTALGIHCGGDRILGFADVAGSGPTAEYGPLSVCTIAWRVI</sequence>
<dbReference type="RefSeq" id="WP_169861599.1">
    <property type="nucleotide sequence ID" value="NZ_CP053021.1"/>
</dbReference>
<dbReference type="InterPro" id="IPR053802">
    <property type="entry name" value="DUF6950"/>
</dbReference>
<organism evidence="2 3">
    <name type="scientific">Sphingobium yanoikuyae</name>
    <name type="common">Sphingomonas yanoikuyae</name>
    <dbReference type="NCBI Taxonomy" id="13690"/>
    <lineage>
        <taxon>Bacteria</taxon>
        <taxon>Pseudomonadati</taxon>
        <taxon>Pseudomonadota</taxon>
        <taxon>Alphaproteobacteria</taxon>
        <taxon>Sphingomonadales</taxon>
        <taxon>Sphingomonadaceae</taxon>
        <taxon>Sphingobium</taxon>
    </lineage>
</organism>
<evidence type="ECO:0000313" key="2">
    <source>
        <dbReference type="EMBL" id="QJR03472.1"/>
    </source>
</evidence>
<accession>A0A6M4G847</accession>
<evidence type="ECO:0000259" key="1">
    <source>
        <dbReference type="Pfam" id="PF22262"/>
    </source>
</evidence>
<evidence type="ECO:0000313" key="3">
    <source>
        <dbReference type="Proteomes" id="UP000502611"/>
    </source>
</evidence>
<dbReference type="Proteomes" id="UP000502611">
    <property type="component" value="Chromosome"/>
</dbReference>
<gene>
    <name evidence="2" type="ORF">HH800_15580</name>
</gene>
<protein>
    <recommendedName>
        <fullName evidence="1">DUF6950 domain-containing protein</fullName>
    </recommendedName>
</protein>
<dbReference type="Pfam" id="PF22262">
    <property type="entry name" value="DUF6950"/>
    <property type="match status" value="1"/>
</dbReference>
<feature type="domain" description="DUF6950" evidence="1">
    <location>
        <begin position="9"/>
        <end position="143"/>
    </location>
</feature>
<dbReference type="EMBL" id="CP053021">
    <property type="protein sequence ID" value="QJR03472.1"/>
    <property type="molecule type" value="Genomic_DNA"/>
</dbReference>
<dbReference type="AlphaFoldDB" id="A0A6M4G847"/>